<name>A0A7D5Q8Z9_9EURY</name>
<keyword evidence="2" id="KW-1185">Reference proteome</keyword>
<dbReference type="KEGG" id="halu:HUG12_06030"/>
<proteinExistence type="predicted"/>
<dbReference type="GeneID" id="56036999"/>
<organism evidence="1 2">
    <name type="scientific">Halorarum salinum</name>
    <dbReference type="NCBI Taxonomy" id="2743089"/>
    <lineage>
        <taxon>Archaea</taxon>
        <taxon>Methanobacteriati</taxon>
        <taxon>Methanobacteriota</taxon>
        <taxon>Stenosarchaea group</taxon>
        <taxon>Halobacteria</taxon>
        <taxon>Halobacteriales</taxon>
        <taxon>Haloferacaceae</taxon>
        <taxon>Halorarum</taxon>
    </lineage>
</organism>
<dbReference type="Gene3D" id="1.10.10.10">
    <property type="entry name" value="Winged helix-like DNA-binding domain superfamily/Winged helix DNA-binding domain"/>
    <property type="match status" value="1"/>
</dbReference>
<dbReference type="OrthoDB" id="285635at2157"/>
<gene>
    <name evidence="1" type="ORF">HUG12_06030</name>
</gene>
<accession>A0A7D5Q8Z9</accession>
<dbReference type="EMBL" id="CP058579">
    <property type="protein sequence ID" value="QLG61317.1"/>
    <property type="molecule type" value="Genomic_DNA"/>
</dbReference>
<dbReference type="SUPFAM" id="SSF46785">
    <property type="entry name" value="Winged helix' DNA-binding domain"/>
    <property type="match status" value="1"/>
</dbReference>
<evidence type="ECO:0000313" key="1">
    <source>
        <dbReference type="EMBL" id="QLG61317.1"/>
    </source>
</evidence>
<dbReference type="InterPro" id="IPR036388">
    <property type="entry name" value="WH-like_DNA-bd_sf"/>
</dbReference>
<evidence type="ECO:0000313" key="2">
    <source>
        <dbReference type="Proteomes" id="UP000509626"/>
    </source>
</evidence>
<dbReference type="AlphaFoldDB" id="A0A7D5Q8Z9"/>
<dbReference type="Proteomes" id="UP000509626">
    <property type="component" value="Chromosome"/>
</dbReference>
<dbReference type="InterPro" id="IPR036390">
    <property type="entry name" value="WH_DNA-bd_sf"/>
</dbReference>
<sequence length="89" mass="9365">MPEPGTLTDTDRRVLGYLRESGADYPALVAGNTGAHIPLVERRISVLVDRGLVEAVSGETVYRITAAGEAAIDCPESDPQAGRSTLGLE</sequence>
<protein>
    <submittedName>
        <fullName evidence="1">DUF2250 domain-containing protein</fullName>
    </submittedName>
</protein>
<dbReference type="RefSeq" id="WP_179267902.1">
    <property type="nucleotide sequence ID" value="NZ_CP058579.1"/>
</dbReference>
<reference evidence="1 2" key="1">
    <citation type="submission" date="2020-06" db="EMBL/GenBank/DDBJ databases">
        <title>NJ-3-1, isolated from saline soil.</title>
        <authorList>
            <person name="Cui H.L."/>
            <person name="Shi X."/>
        </authorList>
    </citation>
    <scope>NUCLEOTIDE SEQUENCE [LARGE SCALE GENOMIC DNA]</scope>
    <source>
        <strain evidence="1 2">NJ-3-1</strain>
    </source>
</reference>